<dbReference type="Proteomes" id="UP000229972">
    <property type="component" value="Unassembled WGS sequence"/>
</dbReference>
<dbReference type="Pfam" id="PF08538">
    <property type="entry name" value="DUF1749"/>
    <property type="match status" value="1"/>
</dbReference>
<evidence type="ECO:0008006" key="3">
    <source>
        <dbReference type="Google" id="ProtNLM"/>
    </source>
</evidence>
<dbReference type="AlphaFoldDB" id="A0A2H0V981"/>
<sequence>MKNIKMDIFNIVTPKKLVLRSIFLGDKKAKNVFVFVHGLGGNLFSRIEFLETLVDKKNTAVLTFSNRGNGTINMLKKVNPRKSSGYDWFKAGMAHEVFSDCVDDIDGAVLSAQAAGAKNIYLIGHSTGCQKSIYYSSKRPKSPVKGIILLAPMSDYADAYAYNDRKSYNKALNKAQQMLKNGQKHELMPAGFWPTVIDAQRWFSLYSPQGKEEIFTYASGRRPLVLLKNKKPVLVVLAEADEYSDRPMSEIASWFSQALAEQSAQVKIIKKAPHSFVGQFKGLKKVISDWLETGK</sequence>
<dbReference type="SUPFAM" id="SSF53474">
    <property type="entry name" value="alpha/beta-Hydrolases"/>
    <property type="match status" value="1"/>
</dbReference>
<gene>
    <name evidence="1" type="ORF">COT93_01340</name>
</gene>
<dbReference type="Gene3D" id="3.40.50.1820">
    <property type="entry name" value="alpha/beta hydrolase"/>
    <property type="match status" value="1"/>
</dbReference>
<evidence type="ECO:0000313" key="1">
    <source>
        <dbReference type="EMBL" id="PIR95657.1"/>
    </source>
</evidence>
<organism evidence="1 2">
    <name type="scientific">Candidatus Falkowbacteria bacterium CG10_big_fil_rev_8_21_14_0_10_37_18</name>
    <dbReference type="NCBI Taxonomy" id="1974562"/>
    <lineage>
        <taxon>Bacteria</taxon>
        <taxon>Candidatus Falkowiibacteriota</taxon>
    </lineage>
</organism>
<reference evidence="2" key="1">
    <citation type="submission" date="2017-09" db="EMBL/GenBank/DDBJ databases">
        <title>Depth-based differentiation of microbial function through sediment-hosted aquifers and enrichment of novel symbionts in the deep terrestrial subsurface.</title>
        <authorList>
            <person name="Probst A.J."/>
            <person name="Ladd B."/>
            <person name="Jarett J.K."/>
            <person name="Geller-Mcgrath D.E."/>
            <person name="Sieber C.M.K."/>
            <person name="Emerson J.B."/>
            <person name="Anantharaman K."/>
            <person name="Thomas B.C."/>
            <person name="Malmstrom R."/>
            <person name="Stieglmeier M."/>
            <person name="Klingl A."/>
            <person name="Woyke T."/>
            <person name="Ryan C.M."/>
            <person name="Banfield J.F."/>
        </authorList>
    </citation>
    <scope>NUCLEOTIDE SEQUENCE [LARGE SCALE GENOMIC DNA]</scope>
</reference>
<dbReference type="InterPro" id="IPR029058">
    <property type="entry name" value="AB_hydrolase_fold"/>
</dbReference>
<dbReference type="InterPro" id="IPR013744">
    <property type="entry name" value="SidJ"/>
</dbReference>
<dbReference type="PANTHER" id="PTHR31591">
    <property type="entry name" value="UPF0613 PROTEIN PB24D3.06C"/>
    <property type="match status" value="1"/>
</dbReference>
<evidence type="ECO:0000313" key="2">
    <source>
        <dbReference type="Proteomes" id="UP000229972"/>
    </source>
</evidence>
<comment type="caution">
    <text evidence="1">The sequence shown here is derived from an EMBL/GenBank/DDBJ whole genome shotgun (WGS) entry which is preliminary data.</text>
</comment>
<protein>
    <recommendedName>
        <fullName evidence="3">Serine aminopeptidase S33 domain-containing protein</fullName>
    </recommendedName>
</protein>
<accession>A0A2H0V981</accession>
<dbReference type="PANTHER" id="PTHR31591:SF1">
    <property type="entry name" value="UPF0613 PROTEIN PB24D3.06C"/>
    <property type="match status" value="1"/>
</dbReference>
<dbReference type="EMBL" id="PFAL01000013">
    <property type="protein sequence ID" value="PIR95657.1"/>
    <property type="molecule type" value="Genomic_DNA"/>
</dbReference>
<proteinExistence type="predicted"/>
<name>A0A2H0V981_9BACT</name>